<dbReference type="EC" id="3.2.1.156" evidence="4"/>
<evidence type="ECO:0000256" key="3">
    <source>
        <dbReference type="ARBA" id="ARBA00023295"/>
    </source>
</evidence>
<accession>A0ABT9ZIV4</accession>
<evidence type="ECO:0000256" key="1">
    <source>
        <dbReference type="ARBA" id="ARBA00009209"/>
    </source>
</evidence>
<comment type="caution">
    <text evidence="4">The sequence shown here is derived from an EMBL/GenBank/DDBJ whole genome shotgun (WGS) entry which is preliminary data.</text>
</comment>
<dbReference type="RefSeq" id="WP_307344208.1">
    <property type="nucleotide sequence ID" value="NZ_JAUSUD010000018.1"/>
</dbReference>
<keyword evidence="3 4" id="KW-0326">Glycosidase</keyword>
<dbReference type="GO" id="GO:0045493">
    <property type="term" value="P:xylan catabolic process"/>
    <property type="evidence" value="ECO:0007669"/>
    <property type="project" value="UniProtKB-KW"/>
</dbReference>
<dbReference type="EMBL" id="JAUSUD010000018">
    <property type="protein sequence ID" value="MDQ0232201.1"/>
    <property type="molecule type" value="Genomic_DNA"/>
</dbReference>
<name>A0ABT9ZIV4_9BACI</name>
<keyword evidence="2 4" id="KW-0378">Hydrolase</keyword>
<evidence type="ECO:0000313" key="5">
    <source>
        <dbReference type="Proteomes" id="UP001234495"/>
    </source>
</evidence>
<dbReference type="Gene3D" id="1.50.10.10">
    <property type="match status" value="1"/>
</dbReference>
<keyword evidence="5" id="KW-1185">Reference proteome</keyword>
<keyword evidence="4" id="KW-0858">Xylan degradation</keyword>
<keyword evidence="4" id="KW-0119">Carbohydrate metabolism</keyword>
<gene>
    <name evidence="4" type="ORF">J2S19_003488</name>
</gene>
<dbReference type="PRINTS" id="PR00735">
    <property type="entry name" value="GLHYDRLASE8"/>
</dbReference>
<dbReference type="GO" id="GO:0033951">
    <property type="term" value="F:oligosaccharide reducing-end xylanase activity"/>
    <property type="evidence" value="ECO:0007669"/>
    <property type="project" value="UniProtKB-EC"/>
</dbReference>
<dbReference type="SUPFAM" id="SSF48208">
    <property type="entry name" value="Six-hairpin glycosidases"/>
    <property type="match status" value="1"/>
</dbReference>
<evidence type="ECO:0000256" key="2">
    <source>
        <dbReference type="ARBA" id="ARBA00022801"/>
    </source>
</evidence>
<proteinExistence type="inferred from homology"/>
<sequence length="380" mass="44272">MTETAAYYSGNYRNVFKELGFSNEEIQDRIDDTWNKLFTDENKETQIYYPVGNDKAYMLDTGNLDVRTEGMSYGMMMAVQMDEKDVFNRLWNWTYQYMFMTEGENAGYFAWSCNPDGTKRSYGPAPDGEEYFALALFFASHRWGDGQGIFNYGKQARDLLRTCLHKGENEIGHPMWNLENKLIKFVPNVEFSDPSYHLPHFYELFSLWAYPEDQDFWKEAAAASRAYIKKSCHSKTGLAPEYAYYDGTPNNENGYGHFFSDSYRVACNIALDYEWFKDEQCPVDVAYRIQQFFADKDPEDYRRYTIDGEPFEEKALHPVGLIATNAFASLATDGPNAEKLVKLFWETPVRTGERRYYDNCLYFFSLLALSGNFKIWKANS</sequence>
<comment type="similarity">
    <text evidence="1">Belongs to the glycosyl hydrolase 8 (cellulase D) family.</text>
</comment>
<dbReference type="Proteomes" id="UP001234495">
    <property type="component" value="Unassembled WGS sequence"/>
</dbReference>
<dbReference type="InterPro" id="IPR008928">
    <property type="entry name" value="6-hairpin_glycosidase_sf"/>
</dbReference>
<dbReference type="InterPro" id="IPR002037">
    <property type="entry name" value="Glyco_hydro_8"/>
</dbReference>
<dbReference type="InterPro" id="IPR012341">
    <property type="entry name" value="6hp_glycosidase-like_sf"/>
</dbReference>
<reference evidence="4 5" key="1">
    <citation type="submission" date="2023-07" db="EMBL/GenBank/DDBJ databases">
        <title>Genomic Encyclopedia of Type Strains, Phase IV (KMG-IV): sequencing the most valuable type-strain genomes for metagenomic binning, comparative biology and taxonomic classification.</title>
        <authorList>
            <person name="Goeker M."/>
        </authorList>
    </citation>
    <scope>NUCLEOTIDE SEQUENCE [LARGE SCALE GENOMIC DNA]</scope>
    <source>
        <strain evidence="4 5">DSM 29005</strain>
    </source>
</reference>
<organism evidence="4 5">
    <name type="scientific">Metabacillus malikii</name>
    <dbReference type="NCBI Taxonomy" id="1504265"/>
    <lineage>
        <taxon>Bacteria</taxon>
        <taxon>Bacillati</taxon>
        <taxon>Bacillota</taxon>
        <taxon>Bacilli</taxon>
        <taxon>Bacillales</taxon>
        <taxon>Bacillaceae</taxon>
        <taxon>Metabacillus</taxon>
    </lineage>
</organism>
<keyword evidence="4" id="KW-0624">Polysaccharide degradation</keyword>
<evidence type="ECO:0000313" key="4">
    <source>
        <dbReference type="EMBL" id="MDQ0232201.1"/>
    </source>
</evidence>
<dbReference type="Pfam" id="PF01270">
    <property type="entry name" value="Glyco_hydro_8"/>
    <property type="match status" value="1"/>
</dbReference>
<protein>
    <submittedName>
        <fullName evidence="4">Oligosaccharide reducing-end xylanase</fullName>
        <ecNumber evidence="4">3.2.1.156</ecNumber>
    </submittedName>
</protein>